<evidence type="ECO:0000313" key="2">
    <source>
        <dbReference type="EMBL" id="CBK22280.2"/>
    </source>
</evidence>
<keyword evidence="3" id="KW-1185">Reference proteome</keyword>
<organism evidence="2">
    <name type="scientific">Blastocystis hominis</name>
    <dbReference type="NCBI Taxonomy" id="12968"/>
    <lineage>
        <taxon>Eukaryota</taxon>
        <taxon>Sar</taxon>
        <taxon>Stramenopiles</taxon>
        <taxon>Bigyra</taxon>
        <taxon>Opalozoa</taxon>
        <taxon>Opalinata</taxon>
        <taxon>Blastocystidae</taxon>
        <taxon>Blastocystis</taxon>
    </lineage>
</organism>
<dbReference type="Proteomes" id="UP000008312">
    <property type="component" value="Unassembled WGS sequence"/>
</dbReference>
<accession>D8M2J1</accession>
<dbReference type="RefSeq" id="XP_012896328.1">
    <property type="nucleotide sequence ID" value="XM_013040874.1"/>
</dbReference>
<dbReference type="InParanoid" id="D8M2J1"/>
<dbReference type="EMBL" id="FN668649">
    <property type="protein sequence ID" value="CBK22280.2"/>
    <property type="molecule type" value="Genomic_DNA"/>
</dbReference>
<feature type="region of interest" description="Disordered" evidence="1">
    <location>
        <begin position="116"/>
        <end position="145"/>
    </location>
</feature>
<evidence type="ECO:0000256" key="1">
    <source>
        <dbReference type="SAM" id="MobiDB-lite"/>
    </source>
</evidence>
<proteinExistence type="predicted"/>
<feature type="compositionally biased region" description="Basic and acidic residues" evidence="1">
    <location>
        <begin position="116"/>
        <end position="127"/>
    </location>
</feature>
<protein>
    <submittedName>
        <fullName evidence="2">Uncharacterized protein</fullName>
    </submittedName>
</protein>
<name>D8M2J1_BLAHO</name>
<dbReference type="GeneID" id="24919509"/>
<gene>
    <name evidence="2" type="ORF">GSBLH_T00002332001</name>
</gene>
<reference evidence="2" key="1">
    <citation type="submission" date="2010-02" db="EMBL/GenBank/DDBJ databases">
        <title>Sequencing and annotation of the Blastocystis hominis genome.</title>
        <authorList>
            <person name="Wincker P."/>
        </authorList>
    </citation>
    <scope>NUCLEOTIDE SEQUENCE</scope>
    <source>
        <strain evidence="2">Singapore isolate B</strain>
    </source>
</reference>
<sequence length="211" mass="24184">MDTSVGIRNQVNSSFYMDCLRKNTNYSLLQSYPIVPGSMYSRERDYQRVQVSRSSKPGPKPNRCIWCNEVQCNHCQCPGYAKCDHKNGEPCSRHRYKRRLVCNSCEKVKLREEAAKRNEGKGKEGKKSVPSSGKQHEKKTSHTSQKVSSSFDLLCEIASSQAKLLTHPVANQNSQPILTSTETQETKFQPVYVYPYLPYYYTSYPPNDNHL</sequence>
<evidence type="ECO:0000313" key="3">
    <source>
        <dbReference type="Proteomes" id="UP000008312"/>
    </source>
</evidence>
<dbReference type="AlphaFoldDB" id="D8M2J1"/>